<dbReference type="AlphaFoldDB" id="A0A0K8WKL3"/>
<name>A0A0K8WKL3_BACLA</name>
<accession>A0A0K8WKL3</accession>
<proteinExistence type="predicted"/>
<reference evidence="1" key="1">
    <citation type="submission" date="2015-06" db="EMBL/GenBank/DDBJ databases">
        <authorList>
            <person name="Hoefler B.C."/>
            <person name="Straight P.D."/>
        </authorList>
    </citation>
    <scope>NUCLEOTIDE SEQUENCE</scope>
</reference>
<dbReference type="EMBL" id="GDHF01000687">
    <property type="protein sequence ID" value="JAI51627.1"/>
    <property type="molecule type" value="Transcribed_RNA"/>
</dbReference>
<protein>
    <submittedName>
        <fullName evidence="1">Transposable element Tc1 transposase</fullName>
    </submittedName>
</protein>
<gene>
    <name evidence="1" type="primary">tc1a_7</name>
    <name evidence="1" type="ORF">c0_g1_i4</name>
</gene>
<dbReference type="GO" id="GO:0003676">
    <property type="term" value="F:nucleic acid binding"/>
    <property type="evidence" value="ECO:0007669"/>
    <property type="project" value="InterPro"/>
</dbReference>
<dbReference type="Gene3D" id="3.30.420.10">
    <property type="entry name" value="Ribonuclease H-like superfamily/Ribonuclease H"/>
    <property type="match status" value="1"/>
</dbReference>
<sequence>MSSAGVGNLAFIDSTMDKTMYLNILKANLLQSASKLNIREGFRFYQDNDPKHKPGVVQSCLIWNCPHVVQRAAQSPDLNAIENLWLVLEREIRKYEIRIQADLKTAVEAE</sequence>
<evidence type="ECO:0000313" key="1">
    <source>
        <dbReference type="EMBL" id="JAI51627.1"/>
    </source>
</evidence>
<dbReference type="InterPro" id="IPR036397">
    <property type="entry name" value="RNaseH_sf"/>
</dbReference>
<organism evidence="1">
    <name type="scientific">Bactrocera latifrons</name>
    <name type="common">Malaysian fruit fly</name>
    <name type="synonym">Chaetodacus latifrons</name>
    <dbReference type="NCBI Taxonomy" id="174628"/>
    <lineage>
        <taxon>Eukaryota</taxon>
        <taxon>Metazoa</taxon>
        <taxon>Ecdysozoa</taxon>
        <taxon>Arthropoda</taxon>
        <taxon>Hexapoda</taxon>
        <taxon>Insecta</taxon>
        <taxon>Pterygota</taxon>
        <taxon>Neoptera</taxon>
        <taxon>Endopterygota</taxon>
        <taxon>Diptera</taxon>
        <taxon>Brachycera</taxon>
        <taxon>Muscomorpha</taxon>
        <taxon>Tephritoidea</taxon>
        <taxon>Tephritidae</taxon>
        <taxon>Bactrocera</taxon>
        <taxon>Bactrocera</taxon>
    </lineage>
</organism>